<feature type="transmembrane region" description="Helical" evidence="6">
    <location>
        <begin position="438"/>
        <end position="461"/>
    </location>
</feature>
<dbReference type="Pfam" id="PF12704">
    <property type="entry name" value="MacB_PCD"/>
    <property type="match status" value="1"/>
</dbReference>
<dbReference type="InterPro" id="IPR003838">
    <property type="entry name" value="ABC3_permease_C"/>
</dbReference>
<dbReference type="GeneID" id="90591321"/>
<feature type="domain" description="ABC3 transporter permease C-terminal" evidence="7">
    <location>
        <begin position="700"/>
        <end position="810"/>
    </location>
</feature>
<dbReference type="PANTHER" id="PTHR30572:SF18">
    <property type="entry name" value="ABC-TYPE MACROLIDE FAMILY EXPORT SYSTEM PERMEASE COMPONENT 2"/>
    <property type="match status" value="1"/>
</dbReference>
<reference evidence="9 10" key="1">
    <citation type="submission" date="2016-10" db="EMBL/GenBank/DDBJ databases">
        <authorList>
            <person name="Varghese N."/>
            <person name="Submissions S."/>
        </authorList>
    </citation>
    <scope>NUCLEOTIDE SEQUENCE [LARGE SCALE GENOMIC DNA]</scope>
    <source>
        <strain evidence="9 10">MAR_2009_60</strain>
    </source>
</reference>
<gene>
    <name evidence="9" type="ORF">SAMN05192545_3812</name>
</gene>
<dbReference type="RefSeq" id="WP_091608614.1">
    <property type="nucleotide sequence ID" value="NZ_LT629754.1"/>
</dbReference>
<evidence type="ECO:0000313" key="10">
    <source>
        <dbReference type="Proteomes" id="UP000199574"/>
    </source>
</evidence>
<evidence type="ECO:0000256" key="1">
    <source>
        <dbReference type="ARBA" id="ARBA00004651"/>
    </source>
</evidence>
<organism evidence="9 10">
    <name type="scientific">Maribacter dokdonensis</name>
    <dbReference type="NCBI Taxonomy" id="320912"/>
    <lineage>
        <taxon>Bacteria</taxon>
        <taxon>Pseudomonadati</taxon>
        <taxon>Bacteroidota</taxon>
        <taxon>Flavobacteriia</taxon>
        <taxon>Flavobacteriales</taxon>
        <taxon>Flavobacteriaceae</taxon>
        <taxon>Maribacter</taxon>
    </lineage>
</organism>
<comment type="subcellular location">
    <subcellularLocation>
        <location evidence="1">Cell membrane</location>
        <topology evidence="1">Multi-pass membrane protein</topology>
    </subcellularLocation>
</comment>
<evidence type="ECO:0000256" key="6">
    <source>
        <dbReference type="SAM" id="Phobius"/>
    </source>
</evidence>
<feature type="transmembrane region" description="Helical" evidence="6">
    <location>
        <begin position="778"/>
        <end position="798"/>
    </location>
</feature>
<keyword evidence="3 6" id="KW-0812">Transmembrane</keyword>
<evidence type="ECO:0000256" key="5">
    <source>
        <dbReference type="ARBA" id="ARBA00023136"/>
    </source>
</evidence>
<evidence type="ECO:0000256" key="2">
    <source>
        <dbReference type="ARBA" id="ARBA00022475"/>
    </source>
</evidence>
<dbReference type="Pfam" id="PF02687">
    <property type="entry name" value="FtsX"/>
    <property type="match status" value="2"/>
</dbReference>
<evidence type="ECO:0000256" key="3">
    <source>
        <dbReference type="ARBA" id="ARBA00022692"/>
    </source>
</evidence>
<feature type="transmembrane region" description="Helical" evidence="6">
    <location>
        <begin position="393"/>
        <end position="417"/>
    </location>
</feature>
<feature type="transmembrane region" description="Helical" evidence="6">
    <location>
        <begin position="746"/>
        <end position="766"/>
    </location>
</feature>
<keyword evidence="2" id="KW-1003">Cell membrane</keyword>
<evidence type="ECO:0000259" key="8">
    <source>
        <dbReference type="Pfam" id="PF12704"/>
    </source>
</evidence>
<feature type="transmembrane region" description="Helical" evidence="6">
    <location>
        <begin position="303"/>
        <end position="321"/>
    </location>
</feature>
<feature type="domain" description="MacB-like periplasmic core" evidence="8">
    <location>
        <begin position="20"/>
        <end position="251"/>
    </location>
</feature>
<dbReference type="Proteomes" id="UP000199574">
    <property type="component" value="Chromosome I"/>
</dbReference>
<sequence length="817" mass="91752">MLRNYLKIAFRNVWKNKVFSIINILGLSIGLSAAFVIGAMVFYDLTFDNFHQDGERIYRVTTSFEGASGVFHNAGVAVPLAQELKDLKMEEIETVAPFFTIYPLHVENSATGNRFKDPEFVIYTEPSYFQTFEYNWLAGNSQTALEEPNMVVLSQERARKYFPNQEIEHIIGKTLVYNDSIHTTVSGVIAGFNGRTDIVFEEFISLKTADTQDMTNAINEADWNNTNSASQLFIKLSENNSADNVQKTLTQIADDHNEPEDTYQGGSTSKFNLQPLNDLHLNPNYGTFDFNDSRTTMSALKSLMLLALILLILGCINFINLNTAQAIKRAKEIGIRKTLGSSRFQLISQYLGETFLLTLSAAVVSFFLSKWLLLLFSDFIPAGLSFDIFLSPWLVLGVLLLLGAVTILSGFYPALVLSKYKPVSVLKQQITPSSDKGLLRKYLTVFQFVIAQIFIIATLMVGKQLNYIMKKDMGFNTDAIAYFKTPWQDTSAVKRTRFVNRVQDLPGISSAVLAGNPPASFTTMSMGVKFIDDSKEVNSDLQLMYGTANYFDLYNLKLLAGRMPLNDSINEFVVNTSYLKVIGVENAVDIIGKNLVVDGDNLPIVGVMDDFNQHSLKYGVSPMAFTGSSYTGKWTQFKTIHFKLNPNEVSNWSETISSIESIWKETYPESDFKYAFMDDTVKQFYESEQKTATLLKWATGLAILISCLGLFGLVVHTTERRTKEIGIRKILGANIFQLNILLSKDFLKLVLIAFVIAAPIAWYGLHSWLEEFANKTELSWWVFALSGILMMVISLLIMTIKTLNSANTNPIKSLRTE</sequence>
<evidence type="ECO:0000313" key="9">
    <source>
        <dbReference type="EMBL" id="SDT44312.1"/>
    </source>
</evidence>
<feature type="transmembrane region" description="Helical" evidence="6">
    <location>
        <begin position="694"/>
        <end position="715"/>
    </location>
</feature>
<keyword evidence="5 6" id="KW-0472">Membrane</keyword>
<dbReference type="EMBL" id="LT629754">
    <property type="protein sequence ID" value="SDT44312.1"/>
    <property type="molecule type" value="Genomic_DNA"/>
</dbReference>
<feature type="transmembrane region" description="Helical" evidence="6">
    <location>
        <begin position="350"/>
        <end position="373"/>
    </location>
</feature>
<keyword evidence="4 6" id="KW-1133">Transmembrane helix</keyword>
<keyword evidence="10" id="KW-1185">Reference proteome</keyword>
<accession>A0ABY0UZS8</accession>
<protein>
    <submittedName>
        <fullName evidence="9">ABC-type antimicrobial peptide transport system, permease component</fullName>
    </submittedName>
</protein>
<feature type="domain" description="ABC3 transporter permease C-terminal" evidence="7">
    <location>
        <begin position="305"/>
        <end position="422"/>
    </location>
</feature>
<dbReference type="PANTHER" id="PTHR30572">
    <property type="entry name" value="MEMBRANE COMPONENT OF TRANSPORTER-RELATED"/>
    <property type="match status" value="1"/>
</dbReference>
<evidence type="ECO:0000256" key="4">
    <source>
        <dbReference type="ARBA" id="ARBA00022989"/>
    </source>
</evidence>
<proteinExistence type="predicted"/>
<feature type="transmembrane region" description="Helical" evidence="6">
    <location>
        <begin position="21"/>
        <end position="43"/>
    </location>
</feature>
<dbReference type="InterPro" id="IPR050250">
    <property type="entry name" value="Macrolide_Exporter_MacB"/>
</dbReference>
<evidence type="ECO:0000259" key="7">
    <source>
        <dbReference type="Pfam" id="PF02687"/>
    </source>
</evidence>
<name>A0ABY0UZS8_9FLAO</name>
<dbReference type="InterPro" id="IPR025857">
    <property type="entry name" value="MacB_PCD"/>
</dbReference>